<dbReference type="GO" id="GO:0032588">
    <property type="term" value="C:trans-Golgi network membrane"/>
    <property type="evidence" value="ECO:0007669"/>
    <property type="project" value="InterPro"/>
</dbReference>
<dbReference type="Pfam" id="PF15045">
    <property type="entry name" value="Clathrin_bdg"/>
    <property type="match status" value="1"/>
</dbReference>
<dbReference type="InterPro" id="IPR046359">
    <property type="entry name" value="Aftin-like"/>
</dbReference>
<dbReference type="GO" id="GO:0030276">
    <property type="term" value="F:clathrin binding"/>
    <property type="evidence" value="ECO:0007669"/>
    <property type="project" value="InterPro"/>
</dbReference>
<feature type="compositionally biased region" description="Low complexity" evidence="1">
    <location>
        <begin position="395"/>
        <end position="405"/>
    </location>
</feature>
<evidence type="ECO:0000259" key="2">
    <source>
        <dbReference type="Pfam" id="PF15045"/>
    </source>
</evidence>
<name>A0A5C6PI82_9TELE</name>
<dbReference type="PANTHER" id="PTHR16156:SF10">
    <property type="entry name" value="AFTIPHILIN-RELATED"/>
    <property type="match status" value="1"/>
</dbReference>
<feature type="compositionally biased region" description="Polar residues" evidence="1">
    <location>
        <begin position="191"/>
        <end position="203"/>
    </location>
</feature>
<feature type="region of interest" description="Disordered" evidence="1">
    <location>
        <begin position="156"/>
        <end position="211"/>
    </location>
</feature>
<evidence type="ECO:0000256" key="1">
    <source>
        <dbReference type="SAM" id="MobiDB-lite"/>
    </source>
</evidence>
<reference evidence="3 4" key="1">
    <citation type="submission" date="2019-04" db="EMBL/GenBank/DDBJ databases">
        <title>Chromosome genome assembly for Takifugu flavidus.</title>
        <authorList>
            <person name="Xiao S."/>
        </authorList>
    </citation>
    <scope>NUCLEOTIDE SEQUENCE [LARGE SCALE GENOMIC DNA]</scope>
    <source>
        <strain evidence="3">HTHZ2018</strain>
        <tissue evidence="3">Muscle</tissue>
    </source>
</reference>
<feature type="region of interest" description="Disordered" evidence="1">
    <location>
        <begin position="388"/>
        <end position="457"/>
    </location>
</feature>
<feature type="compositionally biased region" description="Basic and acidic residues" evidence="1">
    <location>
        <begin position="259"/>
        <end position="273"/>
    </location>
</feature>
<accession>A0A5C6PI82</accession>
<feature type="region of interest" description="Disordered" evidence="1">
    <location>
        <begin position="71"/>
        <end position="114"/>
    </location>
</feature>
<feature type="region of interest" description="Disordered" evidence="1">
    <location>
        <begin position="259"/>
        <end position="286"/>
    </location>
</feature>
<dbReference type="EMBL" id="RHFK02000003">
    <property type="protein sequence ID" value="TWW78398.1"/>
    <property type="molecule type" value="Genomic_DNA"/>
</dbReference>
<keyword evidence="4" id="KW-1185">Reference proteome</keyword>
<dbReference type="Proteomes" id="UP000324091">
    <property type="component" value="Chromosome 11"/>
</dbReference>
<dbReference type="AlphaFoldDB" id="A0A5C6PI82"/>
<comment type="caution">
    <text evidence="3">The sequence shown here is derived from an EMBL/GenBank/DDBJ whole genome shotgun (WGS) entry which is preliminary data.</text>
</comment>
<proteinExistence type="predicted"/>
<sequence>MNLASGWNETDMEHQALKAESAVRLIDDYRSADTCVASAANARLQREEMGFADFTVFTEQTVHHWCCGFTPSGNPETSNSRLGQRNPSNSPLERPRSPGQVALGDSDPHCSSKAKDCTMIGHWQEGDAAVAQPHQDQQQPQETAATLVFPPAKDHVEKGASEENDPTPEVREEGGEESAEQDEPGRRHSDSSATQENSATSGPLRSGARHDISDPVHAQRADAAVLILGTLPPSDSFADFCAAPAQDDGEDLWAEFTDRKEEEGEPAWTRERAGSVPTEDEDEAPGCKASLSGRVHQLFLANFLETGGPCAAPELEVLSLAALLDVQRPPQREDGEEQQGQGIQKGLRWLRADLHSAVGLRFQWRGSHSSRTLLRCLGVDAENVRSLETTKDSGSAARSPRHTAAPAPPTPQDAPAPSTAPVQGTIPSSQTDWNNRGLRSSQDGTCLRRAPHFWGRK</sequence>
<dbReference type="InterPro" id="IPR029205">
    <property type="entry name" value="Clathrin-bd"/>
</dbReference>
<dbReference type="PANTHER" id="PTHR16156">
    <property type="entry name" value="AFTIPHILIN A-RELATED"/>
    <property type="match status" value="1"/>
</dbReference>
<evidence type="ECO:0000313" key="3">
    <source>
        <dbReference type="EMBL" id="TWW78398.1"/>
    </source>
</evidence>
<evidence type="ECO:0000313" key="4">
    <source>
        <dbReference type="Proteomes" id="UP000324091"/>
    </source>
</evidence>
<protein>
    <recommendedName>
        <fullName evidence="2">Aftiphilin clathrin-binding box domain-containing protein</fullName>
    </recommendedName>
</protein>
<feature type="compositionally biased region" description="Polar residues" evidence="1">
    <location>
        <begin position="71"/>
        <end position="91"/>
    </location>
</feature>
<dbReference type="GO" id="GO:0030121">
    <property type="term" value="C:AP-1 adaptor complex"/>
    <property type="evidence" value="ECO:0007669"/>
    <property type="project" value="TreeGrafter"/>
</dbReference>
<feature type="domain" description="Aftiphilin clathrin-binding box" evidence="2">
    <location>
        <begin position="353"/>
        <end position="388"/>
    </location>
</feature>
<feature type="compositionally biased region" description="Polar residues" evidence="1">
    <location>
        <begin position="425"/>
        <end position="444"/>
    </location>
</feature>
<organism evidence="3 4">
    <name type="scientific">Takifugu flavidus</name>
    <name type="common">sansaifugu</name>
    <dbReference type="NCBI Taxonomy" id="433684"/>
    <lineage>
        <taxon>Eukaryota</taxon>
        <taxon>Metazoa</taxon>
        <taxon>Chordata</taxon>
        <taxon>Craniata</taxon>
        <taxon>Vertebrata</taxon>
        <taxon>Euteleostomi</taxon>
        <taxon>Actinopterygii</taxon>
        <taxon>Neopterygii</taxon>
        <taxon>Teleostei</taxon>
        <taxon>Neoteleostei</taxon>
        <taxon>Acanthomorphata</taxon>
        <taxon>Eupercaria</taxon>
        <taxon>Tetraodontiformes</taxon>
        <taxon>Tetradontoidea</taxon>
        <taxon>Tetraodontidae</taxon>
        <taxon>Takifugu</taxon>
    </lineage>
</organism>
<gene>
    <name evidence="3" type="ORF">D4764_11G0005190</name>
</gene>